<dbReference type="GO" id="GO:0004252">
    <property type="term" value="F:serine-type endopeptidase activity"/>
    <property type="evidence" value="ECO:0007669"/>
    <property type="project" value="InterPro"/>
</dbReference>
<dbReference type="InterPro" id="IPR009003">
    <property type="entry name" value="Peptidase_S1_PA"/>
</dbReference>
<dbReference type="GO" id="GO:0006508">
    <property type="term" value="P:proteolysis"/>
    <property type="evidence" value="ECO:0007669"/>
    <property type="project" value="InterPro"/>
</dbReference>
<dbReference type="CDD" id="cd00190">
    <property type="entry name" value="Tryp_SPc"/>
    <property type="match status" value="1"/>
</dbReference>
<dbReference type="InterPro" id="IPR018114">
    <property type="entry name" value="TRYPSIN_HIS"/>
</dbReference>
<dbReference type="EMBL" id="CAIIXF020000006">
    <property type="protein sequence ID" value="CAH1786490.1"/>
    <property type="molecule type" value="Genomic_DNA"/>
</dbReference>
<evidence type="ECO:0000313" key="5">
    <source>
        <dbReference type="Proteomes" id="UP000749559"/>
    </source>
</evidence>
<dbReference type="InterPro" id="IPR043504">
    <property type="entry name" value="Peptidase_S1_PA_chymotrypsin"/>
</dbReference>
<dbReference type="PANTHER" id="PTHR24257">
    <property type="entry name" value="CHYMOTRYPSIN-LIKE ELASTASE FAMILY MEMBER"/>
    <property type="match status" value="1"/>
</dbReference>
<keyword evidence="2" id="KW-0732">Signal</keyword>
<dbReference type="PANTHER" id="PTHR24257:SF10">
    <property type="entry name" value="ELASTASE-1"/>
    <property type="match status" value="1"/>
</dbReference>
<dbReference type="FunFam" id="2.40.10.10:FF:000068">
    <property type="entry name" value="transmembrane protease serine 2"/>
    <property type="match status" value="1"/>
</dbReference>
<name>A0A8S4P153_OWEFU</name>
<dbReference type="GO" id="GO:0005615">
    <property type="term" value="C:extracellular space"/>
    <property type="evidence" value="ECO:0007669"/>
    <property type="project" value="TreeGrafter"/>
</dbReference>
<accession>A0A8S4P153</accession>
<proteinExistence type="predicted"/>
<evidence type="ECO:0000256" key="1">
    <source>
        <dbReference type="ARBA" id="ARBA00023157"/>
    </source>
</evidence>
<protein>
    <recommendedName>
        <fullName evidence="3">Peptidase S1 domain-containing protein</fullName>
    </recommendedName>
</protein>
<reference evidence="4" key="1">
    <citation type="submission" date="2022-03" db="EMBL/GenBank/DDBJ databases">
        <authorList>
            <person name="Martin C."/>
        </authorList>
    </citation>
    <scope>NUCLEOTIDE SEQUENCE</scope>
</reference>
<evidence type="ECO:0000256" key="2">
    <source>
        <dbReference type="SAM" id="SignalP"/>
    </source>
</evidence>
<comment type="caution">
    <text evidence="4">The sequence shown here is derived from an EMBL/GenBank/DDBJ whole genome shotgun (WGS) entry which is preliminary data.</text>
</comment>
<dbReference type="Pfam" id="PF00089">
    <property type="entry name" value="Trypsin"/>
    <property type="match status" value="1"/>
</dbReference>
<feature type="signal peptide" evidence="2">
    <location>
        <begin position="1"/>
        <end position="21"/>
    </location>
</feature>
<evidence type="ECO:0000259" key="3">
    <source>
        <dbReference type="PROSITE" id="PS50240"/>
    </source>
</evidence>
<gene>
    <name evidence="4" type="ORF">OFUS_LOCUS12380</name>
</gene>
<dbReference type="Gene3D" id="2.40.10.10">
    <property type="entry name" value="Trypsin-like serine proteases"/>
    <property type="match status" value="1"/>
</dbReference>
<dbReference type="PROSITE" id="PS00134">
    <property type="entry name" value="TRYPSIN_HIS"/>
    <property type="match status" value="1"/>
</dbReference>
<keyword evidence="5" id="KW-1185">Reference proteome</keyword>
<dbReference type="Proteomes" id="UP000749559">
    <property type="component" value="Unassembled WGS sequence"/>
</dbReference>
<organism evidence="4 5">
    <name type="scientific">Owenia fusiformis</name>
    <name type="common">Polychaete worm</name>
    <dbReference type="NCBI Taxonomy" id="6347"/>
    <lineage>
        <taxon>Eukaryota</taxon>
        <taxon>Metazoa</taxon>
        <taxon>Spiralia</taxon>
        <taxon>Lophotrochozoa</taxon>
        <taxon>Annelida</taxon>
        <taxon>Polychaeta</taxon>
        <taxon>Sedentaria</taxon>
        <taxon>Canalipalpata</taxon>
        <taxon>Sabellida</taxon>
        <taxon>Oweniida</taxon>
        <taxon>Oweniidae</taxon>
        <taxon>Owenia</taxon>
    </lineage>
</organism>
<dbReference type="AlphaFoldDB" id="A0A8S4P153"/>
<dbReference type="InterPro" id="IPR050850">
    <property type="entry name" value="Peptidase_S1_Elastase_sf"/>
</dbReference>
<dbReference type="PROSITE" id="PS50240">
    <property type="entry name" value="TRYPSIN_DOM"/>
    <property type="match status" value="1"/>
</dbReference>
<dbReference type="SMART" id="SM00020">
    <property type="entry name" value="Tryp_SPc"/>
    <property type="match status" value="1"/>
</dbReference>
<feature type="chain" id="PRO_5035871809" description="Peptidase S1 domain-containing protein" evidence="2">
    <location>
        <begin position="22"/>
        <end position="297"/>
    </location>
</feature>
<dbReference type="PRINTS" id="PR00722">
    <property type="entry name" value="CHYMOTRYPSIN"/>
</dbReference>
<feature type="domain" description="Peptidase S1" evidence="3">
    <location>
        <begin position="37"/>
        <end position="296"/>
    </location>
</feature>
<evidence type="ECO:0000313" key="4">
    <source>
        <dbReference type="EMBL" id="CAH1786490.1"/>
    </source>
</evidence>
<keyword evidence="1" id="KW-1015">Disulfide bond</keyword>
<dbReference type="InterPro" id="IPR001254">
    <property type="entry name" value="Trypsin_dom"/>
</dbReference>
<dbReference type="SUPFAM" id="SSF50494">
    <property type="entry name" value="Trypsin-like serine proteases"/>
    <property type="match status" value="1"/>
</dbReference>
<sequence length="297" mass="32771">MTWRVLVLAAFGSAILGQVKLQQCGKKPAQRPWGTQIVNGRTADRGSWPWQISLRFSVNATGQEPFRHTCGGVLVHENWVLTAAHCIDAEAGGDNPAREDVNNFVVVLGVHEWNLTGSEQVVRVTRFEKHNRFQAAPELGFPNDIALIRLAEPAQVNRADIEPACLPDSMLLNVSGNPNCWISGLGLTNFFDYTLPDELQEAHIPVLTYEECSWEVRLLIYLRQTHLCISNGDDDVPVACQGDSGGPLSCLVTDSAGNERWTVSGITSFGLAGCEGFPSIYTKVASYRDWILDRIYT</sequence>
<dbReference type="OrthoDB" id="6158450at2759"/>
<dbReference type="InterPro" id="IPR001314">
    <property type="entry name" value="Peptidase_S1A"/>
</dbReference>